<evidence type="ECO:0000256" key="1">
    <source>
        <dbReference type="SAM" id="MobiDB-lite"/>
    </source>
</evidence>
<reference evidence="2" key="1">
    <citation type="journal article" date="2022" name="Int. J. Mol. Sci.">
        <title>Draft Genome of Tanacetum Coccineum: Genomic Comparison of Closely Related Tanacetum-Family Plants.</title>
        <authorList>
            <person name="Yamashiro T."/>
            <person name="Shiraishi A."/>
            <person name="Nakayama K."/>
            <person name="Satake H."/>
        </authorList>
    </citation>
    <scope>NUCLEOTIDE SEQUENCE</scope>
</reference>
<dbReference type="Proteomes" id="UP001151760">
    <property type="component" value="Unassembled WGS sequence"/>
</dbReference>
<name>A0ABQ5HDY2_9ASTR</name>
<feature type="compositionally biased region" description="Basic and acidic residues" evidence="1">
    <location>
        <begin position="206"/>
        <end position="224"/>
    </location>
</feature>
<evidence type="ECO:0000313" key="3">
    <source>
        <dbReference type="Proteomes" id="UP001151760"/>
    </source>
</evidence>
<evidence type="ECO:0000313" key="2">
    <source>
        <dbReference type="EMBL" id="GJT86090.1"/>
    </source>
</evidence>
<organism evidence="2 3">
    <name type="scientific">Tanacetum coccineum</name>
    <dbReference type="NCBI Taxonomy" id="301880"/>
    <lineage>
        <taxon>Eukaryota</taxon>
        <taxon>Viridiplantae</taxon>
        <taxon>Streptophyta</taxon>
        <taxon>Embryophyta</taxon>
        <taxon>Tracheophyta</taxon>
        <taxon>Spermatophyta</taxon>
        <taxon>Magnoliopsida</taxon>
        <taxon>eudicotyledons</taxon>
        <taxon>Gunneridae</taxon>
        <taxon>Pentapetalae</taxon>
        <taxon>asterids</taxon>
        <taxon>campanulids</taxon>
        <taxon>Asterales</taxon>
        <taxon>Asteraceae</taxon>
        <taxon>Asteroideae</taxon>
        <taxon>Anthemideae</taxon>
        <taxon>Anthemidinae</taxon>
        <taxon>Tanacetum</taxon>
    </lineage>
</organism>
<proteinExistence type="predicted"/>
<reference evidence="2" key="2">
    <citation type="submission" date="2022-01" db="EMBL/GenBank/DDBJ databases">
        <authorList>
            <person name="Yamashiro T."/>
            <person name="Shiraishi A."/>
            <person name="Satake H."/>
            <person name="Nakayama K."/>
        </authorList>
    </citation>
    <scope>NUCLEOTIDE SEQUENCE</scope>
</reference>
<comment type="caution">
    <text evidence="2">The sequence shown here is derived from an EMBL/GenBank/DDBJ whole genome shotgun (WGS) entry which is preliminary data.</text>
</comment>
<dbReference type="EMBL" id="BQNB010019513">
    <property type="protein sequence ID" value="GJT86090.1"/>
    <property type="molecule type" value="Genomic_DNA"/>
</dbReference>
<gene>
    <name evidence="2" type="ORF">Tco_1067807</name>
</gene>
<sequence length="385" mass="43805">MTSGDARAWCVVTKGLKRRLISVGHLDEEGYHRLGDISRIGMSMLSSKGKVPDVQRVDIYFCKPGSRYYDTIIEDCNRSYGRVESTGLRAEAPKMLWADSVCMAYLMYHIPYISTGLCIPEEEWRGKDTSLAHLKVFGCDSFVKVKDVCGEAMKCTLIGSGLDEMRYSFWDTKSHQVIEEEILHLWTRFMEPGVSSDTSEGSKNNRRFEDSGRSDEEYSKDGASSKEGGSETPQEPSYVGALNDTSTQHKSEEGFQLAGQKENLDCRLKEIMHGLIQAPRLRQLLNVDDMLVAVSDMVEFNKPKWYLPLVFEMKDRFSKKQVLGYVLTVGITTVEWESRLQKSITIFLERRACRDVHQVGDEREVEVLRSFNWPPSELITDNGVL</sequence>
<accession>A0ABQ5HDY2</accession>
<keyword evidence="3" id="KW-1185">Reference proteome</keyword>
<feature type="region of interest" description="Disordered" evidence="1">
    <location>
        <begin position="193"/>
        <end position="242"/>
    </location>
</feature>
<protein>
    <submittedName>
        <fullName evidence="2">Uncharacterized protein</fullName>
    </submittedName>
</protein>